<sequence length="749" mass="82712">MQAFSLVVRSLPYRRRNSLEGQSSAVGTVPEGQSDDCIACCSDCALVIMAFNVEDQSEDSLKCFPTLPRLQHATSEYQPCWFVSVIRRIHQYMKVVIPAEFSPFIFAPSEMMVTVNNGKCSYIVEVENQQLTKGWYTVALNHKLGKNYTMLFASVRRHVFELFIFDEEGSRVKHELINNGLDSQVHGSVPAIMNADERPFVTSYLPAPFQASSSEHQFCRTLRKADLKEMELPNMFKAIANVSDLQQVTLITKARTWKVRYCRKKVKKENLPEDDSELYLDPTLALYKLLKRRRQRWSRLTPPASGFITISTGDVIGFHLVIDPHPYHALVGLANSKDDYLQWMMVAPQTIHQFDLNENGEGHSTFSSKEIGSLPLGDGIGNNSAELTMEIDSSLTASVSLGTKASDSYVVRRKQMGLTHSNNANVLTQGTQIHSQLLKPGTTYSVPTKFSPFKPLDLYPLGLKTSDFSENPTPGRPTTTPGASTSPKSCNNPWLSPNSTTLSTNSSPSKPHHVPNIAQFGELQNPKYPPSSPNSTRKLLEVFQQEGDRLEGDVKIVTLVRAIEAEMQTSGVKVDCSDLEAQLNRLRTKEISPDAPSSSSMNSDYLKVATGLSFTIFLTRQGHVYTCGTNSHGQLGHGDTIDRPIPTIVQPLESVGAVAQIAAGPSYSLAITHDRTIHSFGSGTNFCLGHGLQQGELQPRPIKSFIRQDIHVVRVSAGDEHVVALDSSGFVYTWGKGYCGALGHGDEID</sequence>
<accession>A0ACB7Z1S2</accession>
<dbReference type="EMBL" id="CM037154">
    <property type="protein sequence ID" value="KAH7859531.1"/>
    <property type="molecule type" value="Genomic_DNA"/>
</dbReference>
<organism evidence="1 2">
    <name type="scientific">Vaccinium darrowii</name>
    <dbReference type="NCBI Taxonomy" id="229202"/>
    <lineage>
        <taxon>Eukaryota</taxon>
        <taxon>Viridiplantae</taxon>
        <taxon>Streptophyta</taxon>
        <taxon>Embryophyta</taxon>
        <taxon>Tracheophyta</taxon>
        <taxon>Spermatophyta</taxon>
        <taxon>Magnoliopsida</taxon>
        <taxon>eudicotyledons</taxon>
        <taxon>Gunneridae</taxon>
        <taxon>Pentapetalae</taxon>
        <taxon>asterids</taxon>
        <taxon>Ericales</taxon>
        <taxon>Ericaceae</taxon>
        <taxon>Vaccinioideae</taxon>
        <taxon>Vaccinieae</taxon>
        <taxon>Vaccinium</taxon>
    </lineage>
</organism>
<reference evidence="1 2" key="1">
    <citation type="journal article" date="2021" name="Hortic Res">
        <title>High-quality reference genome and annotation aids understanding of berry development for evergreen blueberry (Vaccinium darrowii).</title>
        <authorList>
            <person name="Yu J."/>
            <person name="Hulse-Kemp A.M."/>
            <person name="Babiker E."/>
            <person name="Staton M."/>
        </authorList>
    </citation>
    <scope>NUCLEOTIDE SEQUENCE [LARGE SCALE GENOMIC DNA]</scope>
    <source>
        <strain evidence="2">cv. NJ 8807/NJ 8810</strain>
        <tissue evidence="1">Young leaf</tissue>
    </source>
</reference>
<gene>
    <name evidence="1" type="ORF">Vadar_002238</name>
</gene>
<proteinExistence type="predicted"/>
<protein>
    <submittedName>
        <fullName evidence="1">Uncharacterized protein</fullName>
    </submittedName>
</protein>
<name>A0ACB7Z1S2_9ERIC</name>
<comment type="caution">
    <text evidence="1">The sequence shown here is derived from an EMBL/GenBank/DDBJ whole genome shotgun (WGS) entry which is preliminary data.</text>
</comment>
<keyword evidence="2" id="KW-1185">Reference proteome</keyword>
<evidence type="ECO:0000313" key="1">
    <source>
        <dbReference type="EMBL" id="KAH7859531.1"/>
    </source>
</evidence>
<evidence type="ECO:0000313" key="2">
    <source>
        <dbReference type="Proteomes" id="UP000828048"/>
    </source>
</evidence>
<dbReference type="Proteomes" id="UP000828048">
    <property type="component" value="Chromosome 4"/>
</dbReference>